<evidence type="ECO:0000313" key="2">
    <source>
        <dbReference type="Proteomes" id="UP000827976"/>
    </source>
</evidence>
<reference evidence="2" key="1">
    <citation type="journal article" date="2022" name="Nat. Commun.">
        <title>Chromosome evolution and the genetic basis of agronomically important traits in greater yam.</title>
        <authorList>
            <person name="Bredeson J.V."/>
            <person name="Lyons J.B."/>
            <person name="Oniyinde I.O."/>
            <person name="Okereke N.R."/>
            <person name="Kolade O."/>
            <person name="Nnabue I."/>
            <person name="Nwadili C.O."/>
            <person name="Hribova E."/>
            <person name="Parker M."/>
            <person name="Nwogha J."/>
            <person name="Shu S."/>
            <person name="Carlson J."/>
            <person name="Kariba R."/>
            <person name="Muthemba S."/>
            <person name="Knop K."/>
            <person name="Barton G.J."/>
            <person name="Sherwood A.V."/>
            <person name="Lopez-Montes A."/>
            <person name="Asiedu R."/>
            <person name="Jamnadass R."/>
            <person name="Muchugi A."/>
            <person name="Goodstein D."/>
            <person name="Egesi C.N."/>
            <person name="Featherston J."/>
            <person name="Asfaw A."/>
            <person name="Simpson G.G."/>
            <person name="Dolezel J."/>
            <person name="Hendre P.S."/>
            <person name="Van Deynze A."/>
            <person name="Kumar P.L."/>
            <person name="Obidiegwu J.E."/>
            <person name="Bhattacharjee R."/>
            <person name="Rokhsar D.S."/>
        </authorList>
    </citation>
    <scope>NUCLEOTIDE SEQUENCE [LARGE SCALE GENOMIC DNA]</scope>
    <source>
        <strain evidence="2">cv. TDa95/00328</strain>
    </source>
</reference>
<organism evidence="1 2">
    <name type="scientific">Dioscorea alata</name>
    <name type="common">Purple yam</name>
    <dbReference type="NCBI Taxonomy" id="55571"/>
    <lineage>
        <taxon>Eukaryota</taxon>
        <taxon>Viridiplantae</taxon>
        <taxon>Streptophyta</taxon>
        <taxon>Embryophyta</taxon>
        <taxon>Tracheophyta</taxon>
        <taxon>Spermatophyta</taxon>
        <taxon>Magnoliopsida</taxon>
        <taxon>Liliopsida</taxon>
        <taxon>Dioscoreales</taxon>
        <taxon>Dioscoreaceae</taxon>
        <taxon>Dioscorea</taxon>
    </lineage>
</organism>
<dbReference type="EMBL" id="CM037027">
    <property type="protein sequence ID" value="KAH7658563.1"/>
    <property type="molecule type" value="Genomic_DNA"/>
</dbReference>
<gene>
    <name evidence="1" type="ORF">IHE45_17G096500</name>
</gene>
<evidence type="ECO:0000313" key="1">
    <source>
        <dbReference type="EMBL" id="KAH7658563.1"/>
    </source>
</evidence>
<accession>A0ACB7UE37</accession>
<comment type="caution">
    <text evidence="1">The sequence shown here is derived from an EMBL/GenBank/DDBJ whole genome shotgun (WGS) entry which is preliminary data.</text>
</comment>
<keyword evidence="2" id="KW-1185">Reference proteome</keyword>
<name>A0ACB7UE37_DIOAL</name>
<sequence length="153" mass="16511">MASSPISSAETLAPSPPETEPDSTKPAVDAEGDGGEDGKKEEEEEEEEEEAECGFCIFMKGGGCKESFVAWEKCVEDAEKSGEDVVEKCFQVTSLLKKCMDDHADYYEPVLKAEQAMADAVAAEIHESSSEPSEPQKSSPKPSEPQKSSEPEN</sequence>
<proteinExistence type="predicted"/>
<protein>
    <submittedName>
        <fullName evidence="1">GCK domain-containing protein</fullName>
    </submittedName>
</protein>
<dbReference type="Proteomes" id="UP000827976">
    <property type="component" value="Chromosome 17"/>
</dbReference>